<dbReference type="AlphaFoldDB" id="A0A4V2S3X4"/>
<comment type="caution">
    <text evidence="1">The sequence shown here is derived from an EMBL/GenBank/DDBJ whole genome shotgun (WGS) entry which is preliminary data.</text>
</comment>
<name>A0A4V2S3X4_9PSEU</name>
<reference evidence="1 2" key="1">
    <citation type="submission" date="2019-03" db="EMBL/GenBank/DDBJ databases">
        <title>Genomic Encyclopedia of Type Strains, Phase IV (KMG-IV): sequencing the most valuable type-strain genomes for metagenomic binning, comparative biology and taxonomic classification.</title>
        <authorList>
            <person name="Goeker M."/>
        </authorList>
    </citation>
    <scope>NUCLEOTIDE SEQUENCE [LARGE SCALE GENOMIC DNA]</scope>
    <source>
        <strain evidence="1 2">DSM 45934</strain>
    </source>
</reference>
<proteinExistence type="predicted"/>
<organism evidence="1 2">
    <name type="scientific">Actinocrispum wychmicini</name>
    <dbReference type="NCBI Taxonomy" id="1213861"/>
    <lineage>
        <taxon>Bacteria</taxon>
        <taxon>Bacillati</taxon>
        <taxon>Actinomycetota</taxon>
        <taxon>Actinomycetes</taxon>
        <taxon>Pseudonocardiales</taxon>
        <taxon>Pseudonocardiaceae</taxon>
        <taxon>Actinocrispum</taxon>
    </lineage>
</organism>
<gene>
    <name evidence="1" type="ORF">EV192_12076</name>
</gene>
<sequence length="72" mass="7184">MSRRRTVVRRSALASVVGAVPIAILLGLTGTNTASAATITCPPVSLLGIQASCSLTVTGGSGLLPARYTSTV</sequence>
<evidence type="ECO:0000313" key="1">
    <source>
        <dbReference type="EMBL" id="TCO45890.1"/>
    </source>
</evidence>
<dbReference type="RefSeq" id="WP_132126084.1">
    <property type="nucleotide sequence ID" value="NZ_SLWS01000020.1"/>
</dbReference>
<keyword evidence="2" id="KW-1185">Reference proteome</keyword>
<dbReference type="Proteomes" id="UP000295680">
    <property type="component" value="Unassembled WGS sequence"/>
</dbReference>
<evidence type="ECO:0000313" key="2">
    <source>
        <dbReference type="Proteomes" id="UP000295680"/>
    </source>
</evidence>
<dbReference type="EMBL" id="SLWS01000020">
    <property type="protein sequence ID" value="TCO45890.1"/>
    <property type="molecule type" value="Genomic_DNA"/>
</dbReference>
<accession>A0A4V2S3X4</accession>
<protein>
    <submittedName>
        <fullName evidence="1">Uncharacterized protein</fullName>
    </submittedName>
</protein>